<dbReference type="GO" id="GO:0016020">
    <property type="term" value="C:membrane"/>
    <property type="evidence" value="ECO:0007669"/>
    <property type="project" value="UniProtKB-SubCell"/>
</dbReference>
<reference evidence="7 8" key="1">
    <citation type="journal article" date="2012" name="Int. J. Syst. Evol. Microbiol.">
        <title>Flammeovirga pacifica sp. nov., isolated from deep-sea sediment.</title>
        <authorList>
            <person name="Xu H."/>
            <person name="Fu Y."/>
            <person name="Yang N."/>
            <person name="Ding Z."/>
            <person name="Lai Q."/>
            <person name="Zeng R."/>
        </authorList>
    </citation>
    <scope>NUCLEOTIDE SEQUENCE [LARGE SCALE GENOMIC DNA]</scope>
    <source>
        <strain evidence="8">DSM 24597 / LMG 26175 / WPAGA1</strain>
    </source>
</reference>
<keyword evidence="4 6" id="KW-1133">Transmembrane helix</keyword>
<dbReference type="RefSeq" id="WP_044219088.1">
    <property type="nucleotide sequence ID" value="NZ_JRYR02000001.1"/>
</dbReference>
<comment type="caution">
    <text evidence="7">The sequence shown here is derived from an EMBL/GenBank/DDBJ whole genome shotgun (WGS) entry which is preliminary data.</text>
</comment>
<dbReference type="GO" id="GO:0016787">
    <property type="term" value="F:hydrolase activity"/>
    <property type="evidence" value="ECO:0007669"/>
    <property type="project" value="TreeGrafter"/>
</dbReference>
<evidence type="ECO:0008006" key="9">
    <source>
        <dbReference type="Google" id="ProtNLM"/>
    </source>
</evidence>
<keyword evidence="5 6" id="KW-0472">Membrane</keyword>
<proteinExistence type="inferred from homology"/>
<organism evidence="7 8">
    <name type="scientific">Flammeovirga pacifica</name>
    <dbReference type="NCBI Taxonomy" id="915059"/>
    <lineage>
        <taxon>Bacteria</taxon>
        <taxon>Pseudomonadati</taxon>
        <taxon>Bacteroidota</taxon>
        <taxon>Cytophagia</taxon>
        <taxon>Cytophagales</taxon>
        <taxon>Flammeovirgaceae</taxon>
        <taxon>Flammeovirga</taxon>
    </lineage>
</organism>
<dbReference type="InterPro" id="IPR012506">
    <property type="entry name" value="TMEM86B-like"/>
</dbReference>
<feature type="transmembrane region" description="Helical" evidence="6">
    <location>
        <begin position="96"/>
        <end position="118"/>
    </location>
</feature>
<evidence type="ECO:0000256" key="2">
    <source>
        <dbReference type="ARBA" id="ARBA00007375"/>
    </source>
</evidence>
<evidence type="ECO:0000313" key="7">
    <source>
        <dbReference type="EMBL" id="OHX65906.1"/>
    </source>
</evidence>
<feature type="transmembrane region" description="Helical" evidence="6">
    <location>
        <begin position="125"/>
        <end position="145"/>
    </location>
</feature>
<name>A0A1S1YY22_FLAPC</name>
<gene>
    <name evidence="7" type="ORF">NH26_05835</name>
</gene>
<dbReference type="Proteomes" id="UP000179797">
    <property type="component" value="Unassembled WGS sequence"/>
</dbReference>
<protein>
    <recommendedName>
        <fullName evidence="9">Lysoplasmalogenase</fullName>
    </recommendedName>
</protein>
<evidence type="ECO:0000313" key="8">
    <source>
        <dbReference type="Proteomes" id="UP000179797"/>
    </source>
</evidence>
<evidence type="ECO:0000256" key="4">
    <source>
        <dbReference type="ARBA" id="ARBA00022989"/>
    </source>
</evidence>
<dbReference type="PANTHER" id="PTHR31885:SF6">
    <property type="entry name" value="GH04784P"/>
    <property type="match status" value="1"/>
</dbReference>
<sequence>MSQTKIVKEPLNNRQRKIFWGLFSLIFFINIYSNYVGDMLLMKFSKPLLMPFIAIYFSATWKETSENSIIYKTMMIGFFFAWIGDLYMMFSEDQDVMLIGLGCFFICHVLYIIAFFFSGVKDKPIWYVFPFVLSLIGIYVAEHIASNHSILYAPVLAYSIMISVMFSFAFIRIFIRKDKWAIFTAVGALLFIISDIMIGLNTFKEFDLSTAYIMLTYIFAQLLISRGMMVEASN</sequence>
<dbReference type="Pfam" id="PF07947">
    <property type="entry name" value="YhhN"/>
    <property type="match status" value="1"/>
</dbReference>
<feature type="transmembrane region" description="Helical" evidence="6">
    <location>
        <begin position="206"/>
        <end position="224"/>
    </location>
</feature>
<dbReference type="AlphaFoldDB" id="A0A1S1YY22"/>
<evidence type="ECO:0000256" key="6">
    <source>
        <dbReference type="SAM" id="Phobius"/>
    </source>
</evidence>
<feature type="transmembrane region" description="Helical" evidence="6">
    <location>
        <begin position="69"/>
        <end position="90"/>
    </location>
</feature>
<comment type="similarity">
    <text evidence="2">Belongs to the TMEM86 family.</text>
</comment>
<feature type="transmembrane region" description="Helical" evidence="6">
    <location>
        <begin position="180"/>
        <end position="200"/>
    </location>
</feature>
<dbReference type="PANTHER" id="PTHR31885">
    <property type="entry name" value="GH04784P"/>
    <property type="match status" value="1"/>
</dbReference>
<evidence type="ECO:0000256" key="3">
    <source>
        <dbReference type="ARBA" id="ARBA00022692"/>
    </source>
</evidence>
<dbReference type="STRING" id="915059.NH26_05835"/>
<feature type="transmembrane region" description="Helical" evidence="6">
    <location>
        <begin position="151"/>
        <end position="173"/>
    </location>
</feature>
<evidence type="ECO:0000256" key="1">
    <source>
        <dbReference type="ARBA" id="ARBA00004141"/>
    </source>
</evidence>
<feature type="transmembrane region" description="Helical" evidence="6">
    <location>
        <begin position="18"/>
        <end position="35"/>
    </location>
</feature>
<comment type="subcellular location">
    <subcellularLocation>
        <location evidence="1">Membrane</location>
        <topology evidence="1">Multi-pass membrane protein</topology>
    </subcellularLocation>
</comment>
<accession>A0A1S1YY22</accession>
<evidence type="ECO:0000256" key="5">
    <source>
        <dbReference type="ARBA" id="ARBA00023136"/>
    </source>
</evidence>
<keyword evidence="8" id="KW-1185">Reference proteome</keyword>
<keyword evidence="3 6" id="KW-0812">Transmembrane</keyword>
<dbReference type="EMBL" id="JRYR02000001">
    <property type="protein sequence ID" value="OHX65906.1"/>
    <property type="molecule type" value="Genomic_DNA"/>
</dbReference>